<dbReference type="OrthoDB" id="6636872at2"/>
<dbReference type="EMBL" id="FUYE01000054">
    <property type="protein sequence ID" value="SKB09760.1"/>
    <property type="molecule type" value="Genomic_DNA"/>
</dbReference>
<reference evidence="2" key="1">
    <citation type="submission" date="2017-02" db="EMBL/GenBank/DDBJ databases">
        <authorList>
            <person name="Varghese N."/>
            <person name="Submissions S."/>
        </authorList>
    </citation>
    <scope>NUCLEOTIDE SEQUENCE [LARGE SCALE GENOMIC DNA]</scope>
    <source>
        <strain evidence="2">ATCC 700200</strain>
    </source>
</reference>
<dbReference type="Gene3D" id="1.25.10.10">
    <property type="entry name" value="Leucine-rich Repeat Variant"/>
    <property type="match status" value="1"/>
</dbReference>
<sequence>MTIDDALQFLRNHQPLPPTEGMSDELLQRFEEVRKFLIANPDERCVSLLLNCFGEGDAYGVYQLVEDAILAFPDEVVIPALADSLRNPAGSVRYWSAQIAANYPSQELAEPLIELFNRGNLDERVAAVTALEVLGTPQARVEMEKALSADIEDELKTMIREALE</sequence>
<dbReference type="InterPro" id="IPR011989">
    <property type="entry name" value="ARM-like"/>
</dbReference>
<evidence type="ECO:0000313" key="1">
    <source>
        <dbReference type="EMBL" id="SKB09760.1"/>
    </source>
</evidence>
<keyword evidence="2" id="KW-1185">Reference proteome</keyword>
<dbReference type="InterPro" id="IPR016024">
    <property type="entry name" value="ARM-type_fold"/>
</dbReference>
<accession>A0A1T4Z6T0</accession>
<proteinExistence type="predicted"/>
<organism evidence="1 2">
    <name type="scientific">Prosthecobacter debontii</name>
    <dbReference type="NCBI Taxonomy" id="48467"/>
    <lineage>
        <taxon>Bacteria</taxon>
        <taxon>Pseudomonadati</taxon>
        <taxon>Verrucomicrobiota</taxon>
        <taxon>Verrucomicrobiia</taxon>
        <taxon>Verrucomicrobiales</taxon>
        <taxon>Verrucomicrobiaceae</taxon>
        <taxon>Prosthecobacter</taxon>
    </lineage>
</organism>
<name>A0A1T4Z6T0_9BACT</name>
<evidence type="ECO:0008006" key="3">
    <source>
        <dbReference type="Google" id="ProtNLM"/>
    </source>
</evidence>
<dbReference type="Pfam" id="PF13646">
    <property type="entry name" value="HEAT_2"/>
    <property type="match status" value="1"/>
</dbReference>
<protein>
    <recommendedName>
        <fullName evidence="3">HEAT repeat-containing protein</fullName>
    </recommendedName>
</protein>
<dbReference type="Proteomes" id="UP000190774">
    <property type="component" value="Unassembled WGS sequence"/>
</dbReference>
<evidence type="ECO:0000313" key="2">
    <source>
        <dbReference type="Proteomes" id="UP000190774"/>
    </source>
</evidence>
<gene>
    <name evidence="1" type="ORF">SAMN02745166_05182</name>
</gene>
<dbReference type="RefSeq" id="WP_078816246.1">
    <property type="nucleotide sequence ID" value="NZ_FUYE01000054.1"/>
</dbReference>
<dbReference type="AlphaFoldDB" id="A0A1T4Z6T0"/>
<dbReference type="SUPFAM" id="SSF48371">
    <property type="entry name" value="ARM repeat"/>
    <property type="match status" value="1"/>
</dbReference>